<evidence type="ECO:0000313" key="2">
    <source>
        <dbReference type="Proteomes" id="UP000007883"/>
    </source>
</evidence>
<dbReference type="PATRIC" id="fig|983917.3.peg.418"/>
<dbReference type="SUPFAM" id="SSF88713">
    <property type="entry name" value="Glycoside hydrolase/deacetylase"/>
    <property type="match status" value="1"/>
</dbReference>
<dbReference type="HOGENOM" id="CLU_683204_0_0_4"/>
<accession>I0HL83</accession>
<sequence>MCARPLLVIESDDWGAGPLPQAEALDALAEILTEVRDASGRPATLSLAVVLAVPDAASGRLELDDLRLAPVLEAIRRGVDRGVFSLNLHGLEHYWLPALKASQDPAVAQWLAQPAPAATEMLPPHLQSRWVDAATLPSRPLDAGDIARAVDEEVSLFRRVFGRIPAAVVPPTFVWTREVERAWVAAGVRCVVTPGCRYTQRGRGGEACGVEGPIRNGDHADELLYLARSEYFEPVKGRGAAHALQALTRDLMLGRPCVLENHRNNFCQDAALRARSLEELRHFLRAALDLHPGLRFVTTAELAALYRHPGADGFASGRTKWPFLWRRLQATGRLWKLLRLTGAAAMGGLAVALLSTPGVRAPAGGK</sequence>
<gene>
    <name evidence="1" type="ordered locus">RGE_04250</name>
</gene>
<dbReference type="Proteomes" id="UP000007883">
    <property type="component" value="Chromosome"/>
</dbReference>
<dbReference type="InterPro" id="IPR011330">
    <property type="entry name" value="Glyco_hydro/deAcase_b/a-brl"/>
</dbReference>
<dbReference type="GO" id="GO:0005975">
    <property type="term" value="P:carbohydrate metabolic process"/>
    <property type="evidence" value="ECO:0007669"/>
    <property type="project" value="InterPro"/>
</dbReference>
<evidence type="ECO:0000313" key="1">
    <source>
        <dbReference type="EMBL" id="BAL93770.1"/>
    </source>
</evidence>
<protein>
    <recommendedName>
        <fullName evidence="3">DUF2334 domain-containing protein</fullName>
    </recommendedName>
</protein>
<reference evidence="1 2" key="1">
    <citation type="journal article" date="2012" name="J. Bacteriol.">
        <title>Complete genome sequence of phototrophic betaproteobacterium Rubrivivax gelatinosus IL144.</title>
        <authorList>
            <person name="Nagashima S."/>
            <person name="Kamimura A."/>
            <person name="Shimizu T."/>
            <person name="Nakamura-isaki S."/>
            <person name="Aono E."/>
            <person name="Sakamoto K."/>
            <person name="Ichikawa N."/>
            <person name="Nakazawa H."/>
            <person name="Sekine M."/>
            <person name="Yamazaki S."/>
            <person name="Fujita N."/>
            <person name="Shimada K."/>
            <person name="Hanada S."/>
            <person name="Nagashima K.V.P."/>
        </authorList>
    </citation>
    <scope>NUCLEOTIDE SEQUENCE [LARGE SCALE GENOMIC DNA]</scope>
    <source>
        <strain evidence="2">NBRC 100245 / IL144</strain>
    </source>
</reference>
<name>I0HL83_RUBGI</name>
<evidence type="ECO:0008006" key="3">
    <source>
        <dbReference type="Google" id="ProtNLM"/>
    </source>
</evidence>
<dbReference type="AlphaFoldDB" id="I0HL83"/>
<dbReference type="KEGG" id="rge:RGE_04250"/>
<dbReference type="STRING" id="983917.RGE_04250"/>
<dbReference type="eggNOG" id="ENOG502Z8FP">
    <property type="taxonomic scope" value="Bacteria"/>
</dbReference>
<proteinExistence type="predicted"/>
<keyword evidence="2" id="KW-1185">Reference proteome</keyword>
<dbReference type="Gene3D" id="3.20.20.370">
    <property type="entry name" value="Glycoside hydrolase/deacetylase"/>
    <property type="match status" value="1"/>
</dbReference>
<dbReference type="EMBL" id="AP012320">
    <property type="protein sequence ID" value="BAL93770.1"/>
    <property type="molecule type" value="Genomic_DNA"/>
</dbReference>
<organism evidence="1 2">
    <name type="scientific">Rubrivivax gelatinosus (strain NBRC 100245 / IL144)</name>
    <dbReference type="NCBI Taxonomy" id="983917"/>
    <lineage>
        <taxon>Bacteria</taxon>
        <taxon>Pseudomonadati</taxon>
        <taxon>Pseudomonadota</taxon>
        <taxon>Betaproteobacteria</taxon>
        <taxon>Burkholderiales</taxon>
        <taxon>Sphaerotilaceae</taxon>
        <taxon>Rubrivivax</taxon>
    </lineage>
</organism>